<dbReference type="OrthoDB" id="10561184at2759"/>
<name>W2KW92_PHYNI</name>
<evidence type="ECO:0000313" key="1">
    <source>
        <dbReference type="EMBL" id="ETL89387.1"/>
    </source>
</evidence>
<dbReference type="EMBL" id="KI680564">
    <property type="protein sequence ID" value="ETL89387.1"/>
    <property type="molecule type" value="Genomic_DNA"/>
</dbReference>
<accession>W2KW92</accession>
<gene>
    <name evidence="1" type="ORF">L917_11696</name>
</gene>
<dbReference type="Proteomes" id="UP000054423">
    <property type="component" value="Unassembled WGS sequence"/>
</dbReference>
<feature type="non-terminal residue" evidence="1">
    <location>
        <position position="1"/>
    </location>
</feature>
<proteinExistence type="predicted"/>
<protein>
    <submittedName>
        <fullName evidence="1">Uncharacterized protein</fullName>
    </submittedName>
</protein>
<dbReference type="VEuPathDB" id="FungiDB:PPTG_12609"/>
<organism evidence="1">
    <name type="scientific">Phytophthora nicotianae</name>
    <name type="common">Potato buckeye rot agent</name>
    <name type="synonym">Phytophthora parasitica</name>
    <dbReference type="NCBI Taxonomy" id="4792"/>
    <lineage>
        <taxon>Eukaryota</taxon>
        <taxon>Sar</taxon>
        <taxon>Stramenopiles</taxon>
        <taxon>Oomycota</taxon>
        <taxon>Peronosporomycetes</taxon>
        <taxon>Peronosporales</taxon>
        <taxon>Peronosporaceae</taxon>
        <taxon>Phytophthora</taxon>
    </lineage>
</organism>
<sequence>HCHVNISDTVFFDSITLEMAYPINISFNVPYQCSRNGCRYTIKDDTPGFSQNVRAYGQCLNKDGTVESRYYREDGIPSYQNTSCVAMSNNSMLIFSGGKRIAGDTWSFQAPPAWLLLDTTEARQVYSVTMGKLSWELKDLSTLYDAPCTAKECRGIWALVNSSDANSSHLVLGGEGIPLQDMEYGPIAFSGSGDFWTYIVQLLAPDVPLDEDLRSGSAPRLQFNGNNYHMAVRASIPIVSMTLSLLGCAILLTVGTTSVCHRDRWADKVGQLTDARTVAEAIINDRKFPPWLLQMKLEHQQVSVPLEEFQIKQVELSRDNNNGDALKSPTKCKPYILHEAVNDKDTELHLIADSMFVASLFFFFL</sequence>
<reference evidence="1" key="1">
    <citation type="submission" date="2013-11" db="EMBL/GenBank/DDBJ databases">
        <title>The Genome Sequence of Phytophthora parasitica CHvinca01.</title>
        <authorList>
            <consortium name="The Broad Institute Genomics Platform"/>
            <person name="Russ C."/>
            <person name="Tyler B."/>
            <person name="Panabieres F."/>
            <person name="Shan W."/>
            <person name="Tripathy S."/>
            <person name="Grunwald N."/>
            <person name="Machado M."/>
            <person name="Johnson C.S."/>
            <person name="Arredondo F."/>
            <person name="Hong C."/>
            <person name="Coffey M."/>
            <person name="Young S.K."/>
            <person name="Zeng Q."/>
            <person name="Gargeya S."/>
            <person name="Fitzgerald M."/>
            <person name="Abouelleil A."/>
            <person name="Alvarado L."/>
            <person name="Chapman S.B."/>
            <person name="Gainer-Dewar J."/>
            <person name="Goldberg J."/>
            <person name="Griggs A."/>
            <person name="Gujja S."/>
            <person name="Hansen M."/>
            <person name="Howarth C."/>
            <person name="Imamovic A."/>
            <person name="Ireland A."/>
            <person name="Larimer J."/>
            <person name="McCowan C."/>
            <person name="Murphy C."/>
            <person name="Pearson M."/>
            <person name="Poon T.W."/>
            <person name="Priest M."/>
            <person name="Roberts A."/>
            <person name="Saif S."/>
            <person name="Shea T."/>
            <person name="Sykes S."/>
            <person name="Wortman J."/>
            <person name="Nusbaum C."/>
            <person name="Birren B."/>
        </authorList>
    </citation>
    <scope>NUCLEOTIDE SEQUENCE [LARGE SCALE GENOMIC DNA]</scope>
    <source>
        <strain evidence="1">CHvinca01</strain>
    </source>
</reference>
<dbReference type="AlphaFoldDB" id="W2KW92"/>